<dbReference type="Proteomes" id="UP000216947">
    <property type="component" value="Unassembled WGS sequence"/>
</dbReference>
<organism evidence="2 3">
    <name type="scientific">Bordetella genomosp. 7</name>
    <dbReference type="NCBI Taxonomy" id="1416805"/>
    <lineage>
        <taxon>Bacteria</taxon>
        <taxon>Pseudomonadati</taxon>
        <taxon>Pseudomonadota</taxon>
        <taxon>Betaproteobacteria</taxon>
        <taxon>Burkholderiales</taxon>
        <taxon>Alcaligenaceae</taxon>
        <taxon>Bordetella</taxon>
    </lineage>
</organism>
<name>A0A261QYE2_9BORD</name>
<gene>
    <name evidence="2" type="ORF">CAL19_11545</name>
</gene>
<keyword evidence="1" id="KW-1133">Transmembrane helix</keyword>
<proteinExistence type="predicted"/>
<dbReference type="RefSeq" id="WP_094796843.1">
    <property type="nucleotide sequence ID" value="NZ_NEVK01000006.1"/>
</dbReference>
<comment type="caution">
    <text evidence="2">The sequence shown here is derived from an EMBL/GenBank/DDBJ whole genome shotgun (WGS) entry which is preliminary data.</text>
</comment>
<evidence type="ECO:0000256" key="1">
    <source>
        <dbReference type="SAM" id="Phobius"/>
    </source>
</evidence>
<sequence>MTTSSSPKPWYREPWPWFLMAGPLLAMVGCIITIYLAVTRFDGQAIVEGAVKRGLVVERAVPAAADGSRPAAQP</sequence>
<keyword evidence="3" id="KW-1185">Reference proteome</keyword>
<dbReference type="Pfam" id="PF05751">
    <property type="entry name" value="FixH"/>
    <property type="match status" value="1"/>
</dbReference>
<protein>
    <submittedName>
        <fullName evidence="2">Lipoprotein</fullName>
    </submittedName>
</protein>
<keyword evidence="1" id="KW-0472">Membrane</keyword>
<keyword evidence="2" id="KW-0449">Lipoprotein</keyword>
<dbReference type="AlphaFoldDB" id="A0A261QYE2"/>
<keyword evidence="1" id="KW-0812">Transmembrane</keyword>
<accession>A0A261QYE2</accession>
<evidence type="ECO:0000313" key="3">
    <source>
        <dbReference type="Proteomes" id="UP000216947"/>
    </source>
</evidence>
<evidence type="ECO:0000313" key="2">
    <source>
        <dbReference type="EMBL" id="OZI17741.1"/>
    </source>
</evidence>
<reference evidence="3" key="1">
    <citation type="submission" date="2017-05" db="EMBL/GenBank/DDBJ databases">
        <title>Complete and WGS of Bordetella genogroups.</title>
        <authorList>
            <person name="Spilker T."/>
            <person name="Lipuma J."/>
        </authorList>
    </citation>
    <scope>NUCLEOTIDE SEQUENCE [LARGE SCALE GENOMIC DNA]</scope>
    <source>
        <strain evidence="3">AU18089</strain>
    </source>
</reference>
<dbReference type="InterPro" id="IPR008620">
    <property type="entry name" value="FixH"/>
</dbReference>
<feature type="transmembrane region" description="Helical" evidence="1">
    <location>
        <begin position="15"/>
        <end position="38"/>
    </location>
</feature>
<dbReference type="EMBL" id="NEVK01000006">
    <property type="protein sequence ID" value="OZI17741.1"/>
    <property type="molecule type" value="Genomic_DNA"/>
</dbReference>